<feature type="region of interest" description="Disordered" evidence="22">
    <location>
        <begin position="744"/>
        <end position="877"/>
    </location>
</feature>
<feature type="compositionally biased region" description="Basic and acidic residues" evidence="22">
    <location>
        <begin position="843"/>
        <end position="854"/>
    </location>
</feature>
<comment type="function">
    <text evidence="1">The aspartyl protease (PR) mediates the proteolytic cleavages of the Gag and Gag-Pol polyproteins after assembly of the VLP.</text>
</comment>
<dbReference type="GO" id="GO:0006310">
    <property type="term" value="P:DNA recombination"/>
    <property type="evidence" value="ECO:0007669"/>
    <property type="project" value="UniProtKB-KW"/>
</dbReference>
<feature type="compositionally biased region" description="Low complexity" evidence="22">
    <location>
        <begin position="768"/>
        <end position="788"/>
    </location>
</feature>
<evidence type="ECO:0000256" key="8">
    <source>
        <dbReference type="ARBA" id="ARBA00022741"/>
    </source>
</evidence>
<evidence type="ECO:0000256" key="10">
    <source>
        <dbReference type="ARBA" id="ARBA00022801"/>
    </source>
</evidence>
<dbReference type="EMBL" id="MNAD01001245">
    <property type="protein sequence ID" value="OJT06880.1"/>
    <property type="molecule type" value="Genomic_DNA"/>
</dbReference>
<gene>
    <name evidence="25" type="ORF">TRAPUB_2268</name>
</gene>
<dbReference type="GO" id="GO:0003723">
    <property type="term" value="F:RNA binding"/>
    <property type="evidence" value="ECO:0007669"/>
    <property type="project" value="UniProtKB-KW"/>
</dbReference>
<evidence type="ECO:0000256" key="15">
    <source>
        <dbReference type="ARBA" id="ARBA00022918"/>
    </source>
</evidence>
<keyword evidence="11" id="KW-0067">ATP-binding</keyword>
<keyword evidence="5" id="KW-0548">Nucleotidyltransferase</keyword>
<keyword evidence="7" id="KW-0479">Metal-binding</keyword>
<dbReference type="GO" id="GO:0005634">
    <property type="term" value="C:nucleus"/>
    <property type="evidence" value="ECO:0007669"/>
    <property type="project" value="UniProtKB-ARBA"/>
</dbReference>
<feature type="domain" description="Integrase catalytic" evidence="24">
    <location>
        <begin position="507"/>
        <end position="683"/>
    </location>
</feature>
<dbReference type="STRING" id="154538.A0A1M2VH18"/>
<dbReference type="InterPro" id="IPR039537">
    <property type="entry name" value="Retrotran_Ty1/copia-like"/>
</dbReference>
<dbReference type="GO" id="GO:0003887">
    <property type="term" value="F:DNA-directed DNA polymerase activity"/>
    <property type="evidence" value="ECO:0007669"/>
    <property type="project" value="UniProtKB-KW"/>
</dbReference>
<comment type="caution">
    <text evidence="25">The sequence shown here is derived from an EMBL/GenBank/DDBJ whole genome shotgun (WGS) entry which is preliminary data.</text>
</comment>
<evidence type="ECO:0000256" key="22">
    <source>
        <dbReference type="SAM" id="MobiDB-lite"/>
    </source>
</evidence>
<dbReference type="Pfam" id="PF14223">
    <property type="entry name" value="Retrotran_gag_2"/>
    <property type="match status" value="1"/>
</dbReference>
<evidence type="ECO:0000313" key="26">
    <source>
        <dbReference type="Proteomes" id="UP000184267"/>
    </source>
</evidence>
<dbReference type="Gene3D" id="3.30.420.10">
    <property type="entry name" value="Ribonuclease H-like superfamily/Ribonuclease H"/>
    <property type="match status" value="1"/>
</dbReference>
<dbReference type="PANTHER" id="PTHR42648:SF11">
    <property type="entry name" value="TRANSPOSON TY4-P GAG-POL POLYPROTEIN"/>
    <property type="match status" value="1"/>
</dbReference>
<feature type="compositionally biased region" description="Acidic residues" evidence="22">
    <location>
        <begin position="810"/>
        <end position="822"/>
    </location>
</feature>
<feature type="compositionally biased region" description="Pro residues" evidence="22">
    <location>
        <begin position="789"/>
        <end position="800"/>
    </location>
</feature>
<evidence type="ECO:0000256" key="12">
    <source>
        <dbReference type="ARBA" id="ARBA00022842"/>
    </source>
</evidence>
<keyword evidence="2" id="KW-0815">Transposition</keyword>
<keyword evidence="18" id="KW-0233">DNA recombination</keyword>
<keyword evidence="6" id="KW-0540">Nuclease</keyword>
<dbReference type="PROSITE" id="PS50994">
    <property type="entry name" value="INTEGRASE"/>
    <property type="match status" value="1"/>
</dbReference>
<dbReference type="InterPro" id="IPR054722">
    <property type="entry name" value="PolX-like_BBD"/>
</dbReference>
<accession>A0A1M2VH18</accession>
<evidence type="ECO:0000256" key="3">
    <source>
        <dbReference type="ARBA" id="ARBA00022612"/>
    </source>
</evidence>
<evidence type="ECO:0000256" key="21">
    <source>
        <dbReference type="PROSITE-ProRule" id="PRU00047"/>
    </source>
</evidence>
<feature type="domain" description="CCHC-type" evidence="23">
    <location>
        <begin position="240"/>
        <end position="253"/>
    </location>
</feature>
<keyword evidence="21" id="KW-0862">Zinc</keyword>
<keyword evidence="26" id="KW-1185">Reference proteome</keyword>
<reference evidence="25 26" key="1">
    <citation type="submission" date="2016-10" db="EMBL/GenBank/DDBJ databases">
        <title>Genome sequence of the basidiomycete white-rot fungus Trametes pubescens.</title>
        <authorList>
            <person name="Makela M.R."/>
            <person name="Granchi Z."/>
            <person name="Peng M."/>
            <person name="De Vries R.P."/>
            <person name="Grigoriev I."/>
            <person name="Riley R."/>
            <person name="Hilden K."/>
        </authorList>
    </citation>
    <scope>NUCLEOTIDE SEQUENCE [LARGE SCALE GENOMIC DNA]</scope>
    <source>
        <strain evidence="25 26">FBCC735</strain>
    </source>
</reference>
<dbReference type="InterPro" id="IPR001584">
    <property type="entry name" value="Integrase_cat-core"/>
</dbReference>
<evidence type="ECO:0000256" key="7">
    <source>
        <dbReference type="ARBA" id="ARBA00022723"/>
    </source>
</evidence>
<keyword evidence="12" id="KW-0460">Magnesium</keyword>
<keyword evidence="4" id="KW-0645">Protease</keyword>
<dbReference type="InterPro" id="IPR036397">
    <property type="entry name" value="RNaseH_sf"/>
</dbReference>
<keyword evidence="9" id="KW-0255">Endonuclease</keyword>
<dbReference type="GO" id="GO:0015074">
    <property type="term" value="P:DNA integration"/>
    <property type="evidence" value="ECO:0007669"/>
    <property type="project" value="UniProtKB-KW"/>
</dbReference>
<evidence type="ECO:0000256" key="14">
    <source>
        <dbReference type="ARBA" id="ARBA00022908"/>
    </source>
</evidence>
<proteinExistence type="predicted"/>
<evidence type="ECO:0000256" key="11">
    <source>
        <dbReference type="ARBA" id="ARBA00022840"/>
    </source>
</evidence>
<organism evidence="25 26">
    <name type="scientific">Trametes pubescens</name>
    <name type="common">White-rot fungus</name>
    <dbReference type="NCBI Taxonomy" id="154538"/>
    <lineage>
        <taxon>Eukaryota</taxon>
        <taxon>Fungi</taxon>
        <taxon>Dikarya</taxon>
        <taxon>Basidiomycota</taxon>
        <taxon>Agaricomycotina</taxon>
        <taxon>Agaricomycetes</taxon>
        <taxon>Polyporales</taxon>
        <taxon>Polyporaceae</taxon>
        <taxon>Trametes</taxon>
    </lineage>
</organism>
<dbReference type="InterPro" id="IPR012337">
    <property type="entry name" value="RNaseH-like_sf"/>
</dbReference>
<dbReference type="Pfam" id="PF22936">
    <property type="entry name" value="Pol_BBD"/>
    <property type="match status" value="1"/>
</dbReference>
<feature type="compositionally biased region" description="Basic and acidic residues" evidence="22">
    <location>
        <begin position="1"/>
        <end position="17"/>
    </location>
</feature>
<evidence type="ECO:0000256" key="1">
    <source>
        <dbReference type="ARBA" id="ARBA00002180"/>
    </source>
</evidence>
<dbReference type="OrthoDB" id="3251181at2759"/>
<dbReference type="GO" id="GO:0003964">
    <property type="term" value="F:RNA-directed DNA polymerase activity"/>
    <property type="evidence" value="ECO:0007669"/>
    <property type="project" value="UniProtKB-KW"/>
</dbReference>
<evidence type="ECO:0000259" key="24">
    <source>
        <dbReference type="PROSITE" id="PS50994"/>
    </source>
</evidence>
<keyword evidence="3" id="KW-1188">Viral release from host cell</keyword>
<dbReference type="Pfam" id="PF25597">
    <property type="entry name" value="SH3_retrovirus"/>
    <property type="match status" value="1"/>
</dbReference>
<sequence>CGNREKWASGRWRDNGRITEPAQSAERTPGPTTESEALSTARGEAAKPEPGSKPDPLASLSDDDYFAKVEAAETKIDEYEQKEFATCQQIYGTITDSLLLKVKDLLSASAVWSAVMKEHEGKSEMYASSVRTRLLNTRCSEGRDVREHFDTLVRLREELAGMGSPLPNAEFSAAIFQSLPESYGTLLTTLSTAARMTGNLLSPGDIIFAVSEEFDRRKLNTPGTSSKSALAAQSSTQLECYNCKRKGHVKADCWRKGGGKEGQGPKQQTAKRGRGRGRGGGGGRSANVAKAKVDDEECAFTTLALGSAARFEFNPHSRDRIEVYDSGATRHISPYRDTFISFTELDPPLPINTADGHSFSAVGEGSVHVEVPNGDSQTAVTLQRVLYAPEIAFALVSIPRADEAGFSAVFEKGECRLYRRSNQTTIGRIPLKDGLYQVRRQDVAAATGFGKGPDLKLTNHELHRRMGHISPFVSRSAVKQGRICGIKLTDNSTDEVCEACIQAKITRKPVPDERESELAEEYGERFHADTWTADVTSLGGNKYATMWTDDAKRWTRTVPQKEKSQALPAYKALEAEIETQEGRRIKQLQTDGGGEFWGIDFDNYVKSRGTFHRTSVHDTPEENGVSERVNRTLGEHSRAMLIDSGLPRSLWPYSMVHATWLKNRTPTRALKGLTPFEARYGKAPDLRDLHRFGAKVWVRKERSGKTESKAREGRFVGYSQKSKGYQVYWPDKRSVTVERNVRFVEDEPDAVEQDDAPLEGARQDKGEQPTSPSLPTTQTSETAGAPTPEATPPPVQPTPSSPASQTTVEDAPDEDDDEEEAAPPEPQLGRRQRVRKPSAYVRRLNEGKGTIDGHRSRHPRGVQASELMGAATRRATA</sequence>
<dbReference type="SUPFAM" id="SSF53098">
    <property type="entry name" value="Ribonuclease H-like"/>
    <property type="match status" value="1"/>
</dbReference>
<keyword evidence="16" id="KW-0808">Transferase</keyword>
<feature type="region of interest" description="Disordered" evidence="22">
    <location>
        <begin position="1"/>
        <end position="60"/>
    </location>
</feature>
<dbReference type="PANTHER" id="PTHR42648">
    <property type="entry name" value="TRANSPOSASE, PUTATIVE-RELATED"/>
    <property type="match status" value="1"/>
</dbReference>
<keyword evidence="17" id="KW-0917">Virion maturation</keyword>
<evidence type="ECO:0000256" key="2">
    <source>
        <dbReference type="ARBA" id="ARBA00022578"/>
    </source>
</evidence>
<dbReference type="InterPro" id="IPR057670">
    <property type="entry name" value="SH3_retrovirus"/>
</dbReference>
<dbReference type="GO" id="GO:0004519">
    <property type="term" value="F:endonuclease activity"/>
    <property type="evidence" value="ECO:0007669"/>
    <property type="project" value="UniProtKB-KW"/>
</dbReference>
<evidence type="ECO:0000256" key="13">
    <source>
        <dbReference type="ARBA" id="ARBA00022884"/>
    </source>
</evidence>
<feature type="non-terminal residue" evidence="25">
    <location>
        <position position="1"/>
    </location>
</feature>
<keyword evidence="14" id="KW-0229">DNA integration</keyword>
<evidence type="ECO:0000259" key="23">
    <source>
        <dbReference type="PROSITE" id="PS50158"/>
    </source>
</evidence>
<evidence type="ECO:0000256" key="18">
    <source>
        <dbReference type="ARBA" id="ARBA00023172"/>
    </source>
</evidence>
<comment type="catalytic activity">
    <reaction evidence="20">
        <text>DNA(n) + a 2'-deoxyribonucleoside 5'-triphosphate = DNA(n+1) + diphosphate</text>
        <dbReference type="Rhea" id="RHEA:22508"/>
        <dbReference type="Rhea" id="RHEA-COMP:17339"/>
        <dbReference type="Rhea" id="RHEA-COMP:17340"/>
        <dbReference type="ChEBI" id="CHEBI:33019"/>
        <dbReference type="ChEBI" id="CHEBI:61560"/>
        <dbReference type="ChEBI" id="CHEBI:173112"/>
        <dbReference type="EC" id="2.7.7.7"/>
    </reaction>
</comment>
<dbReference type="PROSITE" id="PS50158">
    <property type="entry name" value="ZF_CCHC"/>
    <property type="match status" value="1"/>
</dbReference>
<feature type="compositionally biased region" description="Acidic residues" evidence="22">
    <location>
        <begin position="746"/>
        <end position="757"/>
    </location>
</feature>
<evidence type="ECO:0000256" key="5">
    <source>
        <dbReference type="ARBA" id="ARBA00022695"/>
    </source>
</evidence>
<dbReference type="GO" id="GO:0032196">
    <property type="term" value="P:transposition"/>
    <property type="evidence" value="ECO:0007669"/>
    <property type="project" value="UniProtKB-KW"/>
</dbReference>
<dbReference type="AlphaFoldDB" id="A0A1M2VH18"/>
<evidence type="ECO:0000256" key="20">
    <source>
        <dbReference type="ARBA" id="ARBA00049244"/>
    </source>
</evidence>
<evidence type="ECO:0000256" key="4">
    <source>
        <dbReference type="ARBA" id="ARBA00022670"/>
    </source>
</evidence>
<dbReference type="InterPro" id="IPR001878">
    <property type="entry name" value="Znf_CCHC"/>
</dbReference>
<feature type="compositionally biased region" description="Polar residues" evidence="22">
    <location>
        <begin position="21"/>
        <end position="38"/>
    </location>
</feature>
<dbReference type="GO" id="GO:0005524">
    <property type="term" value="F:ATP binding"/>
    <property type="evidence" value="ECO:0007669"/>
    <property type="project" value="UniProtKB-KW"/>
</dbReference>
<evidence type="ECO:0000256" key="6">
    <source>
        <dbReference type="ARBA" id="ARBA00022722"/>
    </source>
</evidence>
<evidence type="ECO:0000256" key="16">
    <source>
        <dbReference type="ARBA" id="ARBA00022932"/>
    </source>
</evidence>
<dbReference type="GO" id="GO:0008233">
    <property type="term" value="F:peptidase activity"/>
    <property type="evidence" value="ECO:0007669"/>
    <property type="project" value="UniProtKB-KW"/>
</dbReference>
<protein>
    <submittedName>
        <fullName evidence="25">Retrovirus-related Pol polyprotein from transposon TNT 1-94</fullName>
    </submittedName>
</protein>
<evidence type="ECO:0000256" key="9">
    <source>
        <dbReference type="ARBA" id="ARBA00022759"/>
    </source>
</evidence>
<evidence type="ECO:0000256" key="19">
    <source>
        <dbReference type="ARBA" id="ARBA00048173"/>
    </source>
</evidence>
<keyword evidence="13" id="KW-0694">RNA-binding</keyword>
<dbReference type="Proteomes" id="UP000184267">
    <property type="component" value="Unassembled WGS sequence"/>
</dbReference>
<keyword evidence="16" id="KW-0239">DNA-directed DNA polymerase</keyword>
<keyword evidence="15" id="KW-0695">RNA-directed DNA polymerase</keyword>
<name>A0A1M2VH18_TRAPU</name>
<dbReference type="GO" id="GO:0006508">
    <property type="term" value="P:proteolysis"/>
    <property type="evidence" value="ECO:0007669"/>
    <property type="project" value="UniProtKB-KW"/>
</dbReference>
<evidence type="ECO:0000313" key="25">
    <source>
        <dbReference type="EMBL" id="OJT06880.1"/>
    </source>
</evidence>
<keyword evidence="10" id="KW-0378">Hydrolase</keyword>
<comment type="catalytic activity">
    <reaction evidence="19">
        <text>DNA(n) + a 2'-deoxyribonucleoside 5'-triphosphate = DNA(n+1) + diphosphate</text>
        <dbReference type="Rhea" id="RHEA:22508"/>
        <dbReference type="Rhea" id="RHEA-COMP:17339"/>
        <dbReference type="Rhea" id="RHEA-COMP:17340"/>
        <dbReference type="ChEBI" id="CHEBI:33019"/>
        <dbReference type="ChEBI" id="CHEBI:61560"/>
        <dbReference type="ChEBI" id="CHEBI:173112"/>
        <dbReference type="EC" id="2.7.7.49"/>
    </reaction>
</comment>
<feature type="region of interest" description="Disordered" evidence="22">
    <location>
        <begin position="254"/>
        <end position="288"/>
    </location>
</feature>
<evidence type="ECO:0000256" key="17">
    <source>
        <dbReference type="ARBA" id="ARBA00023113"/>
    </source>
</evidence>
<dbReference type="GO" id="GO:0008270">
    <property type="term" value="F:zinc ion binding"/>
    <property type="evidence" value="ECO:0007669"/>
    <property type="project" value="UniProtKB-KW"/>
</dbReference>
<keyword evidence="21" id="KW-0863">Zinc-finger</keyword>
<keyword evidence="8" id="KW-0547">Nucleotide-binding</keyword>